<evidence type="ECO:0000313" key="1">
    <source>
        <dbReference type="EMBL" id="PWU95665.1"/>
    </source>
</evidence>
<dbReference type="VEuPathDB" id="TriTrypDB:TcCL_NonESM02638"/>
<reference evidence="1 2" key="1">
    <citation type="journal article" date="2018" name="Microb. Genom.">
        <title>Expanding an expanded genome: long-read sequencing of Trypanosoma cruzi.</title>
        <authorList>
            <person name="Berna L."/>
            <person name="Rodriguez M."/>
            <person name="Chiribao M.L."/>
            <person name="Parodi-Talice A."/>
            <person name="Pita S."/>
            <person name="Rijo G."/>
            <person name="Alvarez-Valin F."/>
            <person name="Robello C."/>
        </authorList>
    </citation>
    <scope>NUCLEOTIDE SEQUENCE [LARGE SCALE GENOMIC DNA]</scope>
    <source>
        <strain evidence="1 2">Dm28c</strain>
    </source>
</reference>
<comment type="caution">
    <text evidence="1">The sequence shown here is derived from an EMBL/GenBank/DDBJ whole genome shotgun (WGS) entry which is preliminary data.</text>
</comment>
<dbReference type="VEuPathDB" id="TriTrypDB:C4B63_21g112"/>
<name>A0A2V2VGP7_TRYCR</name>
<dbReference type="VEuPathDB" id="TriTrypDB:ECC02_003109"/>
<dbReference type="AlphaFoldDB" id="A0A2V2VGP7"/>
<dbReference type="VEuPathDB" id="TriTrypDB:TcBrA4_0019790"/>
<sequence length="309" mass="35080">MPPKGKKTVSRGKKKKLEKILDPDEMYRNALDKMHYLSKESRAEITNSCLRRILTSIKAFTLAQPPLEIESLMSREEQVNKEIATGVPMKVLPSIVRSLGLNPTDKQLRQIGWMVLNHEELQRQQRPQPKWEGVFAKFPQDNAKEVEDEYDSDVQGKLTLEDMMENPFSETVEWAAVEGKELIADREKLEAVLLDIMHTGLLVFDPANVQTGESASKFERVVTVLEYVNPEVVDNIFDVLWSTSYRQKTGDGVRFIYSSDLTRVLETVEESEKSGEPPFESDELEDLLLFVGDTGRGTISEDAFALIAL</sequence>
<dbReference type="VEuPathDB" id="TriTrypDB:TcCLB.507623.80"/>
<dbReference type="OrthoDB" id="262579at2759"/>
<dbReference type="VEuPathDB" id="TriTrypDB:TCDM_10844"/>
<proteinExistence type="predicted"/>
<protein>
    <submittedName>
        <fullName evidence="1">Uncharacterized protein</fullName>
    </submittedName>
</protein>
<organism evidence="1 2">
    <name type="scientific">Trypanosoma cruzi</name>
    <dbReference type="NCBI Taxonomy" id="5693"/>
    <lineage>
        <taxon>Eukaryota</taxon>
        <taxon>Discoba</taxon>
        <taxon>Euglenozoa</taxon>
        <taxon>Kinetoplastea</taxon>
        <taxon>Metakinetoplastina</taxon>
        <taxon>Trypanosomatida</taxon>
        <taxon>Trypanosomatidae</taxon>
        <taxon>Trypanosoma</taxon>
        <taxon>Schizotrypanum</taxon>
    </lineage>
</organism>
<dbReference type="EMBL" id="PRFA01000021">
    <property type="protein sequence ID" value="PWU95665.1"/>
    <property type="molecule type" value="Genomic_DNA"/>
</dbReference>
<evidence type="ECO:0000313" key="2">
    <source>
        <dbReference type="Proteomes" id="UP000246121"/>
    </source>
</evidence>
<dbReference type="VEuPathDB" id="TriTrypDB:TCSYLVIO_000012"/>
<dbReference type="Proteomes" id="UP000246121">
    <property type="component" value="Unassembled WGS sequence"/>
</dbReference>
<accession>A0A2V2VGP7</accession>
<gene>
    <name evidence="1" type="ORF">C4B63_21g112</name>
</gene>
<dbReference type="VEuPathDB" id="TriTrypDB:Tc_MARK_9607"/>
<dbReference type="VEuPathDB" id="TriTrypDB:TcG_08791"/>
<dbReference type="VEuPathDB" id="TriTrypDB:BCY84_05325"/>
<dbReference type="VEuPathDB" id="TriTrypDB:TcCLB.505941.40"/>
<dbReference type="VEuPathDB" id="TriTrypDB:C3747_59g3"/>
<dbReference type="VEuPathDB" id="TriTrypDB:TcYC6_0063990"/>